<dbReference type="InterPro" id="IPR013783">
    <property type="entry name" value="Ig-like_fold"/>
</dbReference>
<evidence type="ECO:0008006" key="3">
    <source>
        <dbReference type="Google" id="ProtNLM"/>
    </source>
</evidence>
<accession>A0AAU7ZHG6</accession>
<evidence type="ECO:0000313" key="2">
    <source>
        <dbReference type="EMBL" id="XCB28247.1"/>
    </source>
</evidence>
<dbReference type="Gene3D" id="2.60.40.10">
    <property type="entry name" value="Immunoglobulins"/>
    <property type="match status" value="2"/>
</dbReference>
<feature type="chain" id="PRO_5043537791" description="IPT/TIG domain-containing protein" evidence="1">
    <location>
        <begin position="30"/>
        <end position="751"/>
    </location>
</feature>
<reference evidence="2" key="2">
    <citation type="journal article" date="2024" name="Environ. Microbiol.">
        <title>Genome analysis and description of Tunturibacter gen. nov. expands the diversity of Terriglobia in tundra soils.</title>
        <authorList>
            <person name="Messyasz A."/>
            <person name="Mannisto M.K."/>
            <person name="Kerkhof L.J."/>
            <person name="Haggblom M.M."/>
        </authorList>
    </citation>
    <scope>NUCLEOTIDE SEQUENCE</scope>
    <source>
        <strain evidence="2">M8UP23</strain>
    </source>
</reference>
<organism evidence="2">
    <name type="scientific">Tunturiibacter empetritectus</name>
    <dbReference type="NCBI Taxonomy" id="3069691"/>
    <lineage>
        <taxon>Bacteria</taxon>
        <taxon>Pseudomonadati</taxon>
        <taxon>Acidobacteriota</taxon>
        <taxon>Terriglobia</taxon>
        <taxon>Terriglobales</taxon>
        <taxon>Acidobacteriaceae</taxon>
        <taxon>Tunturiibacter</taxon>
    </lineage>
</organism>
<gene>
    <name evidence="2" type="ORF">RBB75_07970</name>
</gene>
<dbReference type="KEGG" id="temp:RBB75_07970"/>
<proteinExistence type="predicted"/>
<sequence length="751" mass="78087">MNIVLKACVRLYLFVVLAAVFIFATAAHAQSYVEGISEVLPSTTSTTIYTFTNTYITYDLTAYYSPYTEAYLYDNGSFLVSNYTYTTDGQNAPLDGRIPNIKTGDDYEVDGAHYLTQLYVFDDGNGGTYYENPYQYGFTEGNQSSGYDYSSGGGDYYTYVSNLFLGYTAAAISTAVPQITGVSPSGAARGTSGQITVTGSHLVDVFDGTTTPTVLSGSGLSLTTGSLSATQVTLNYSIDGSAATGARQFTLSNRFGQSEPQTFTVGDPSPVVADVEPHLWPAGTVIPLTITGSGFGIAPTVTIAGVGVLTPSPAATGSDTSISTSVSIALDAPDGPATVTVQSHGSGGNGFVQGTPGQSSSGSNGAVIVAFPAPAPTIVLGSGTTGVCTSGSPVTSSQNVVVGQPITFTGCIPPSGTPLVASETWSPDGKFSAQTAVAGFTVSFDGTSQFTEALTQISNTSCAAGQYCDFNKFYFVTPGTYTFTFSYLANNGTTPPSVSITFVVAGPNLDSRGNFMEGPDNNTPPTAGPVQIYGVGQYFGQLTANTTPELANGNNEDTNGMELTVTGTAPTGFSGGDWRFVQVINQLSYSYTSSPTSSPFVLQPGLDTLYPHSSANILFMDSPGMVLDPTHFGRTQFVSVGEESESAKFTTYLLWDPQIATDGSHDCSLASSQQASNGSISYSDSTCVSIPIPMASLSWGFAGDALKTLNPGQGAGTNTWILQCGTANTPGLGAAGYPNWTFTENARYFNQ</sequence>
<dbReference type="RefSeq" id="WP_353070122.1">
    <property type="nucleotide sequence ID" value="NZ_CP132932.1"/>
</dbReference>
<evidence type="ECO:0000256" key="1">
    <source>
        <dbReference type="SAM" id="SignalP"/>
    </source>
</evidence>
<dbReference type="AlphaFoldDB" id="A0AAU7ZHG6"/>
<feature type="signal peptide" evidence="1">
    <location>
        <begin position="1"/>
        <end position="29"/>
    </location>
</feature>
<keyword evidence="1" id="KW-0732">Signal</keyword>
<protein>
    <recommendedName>
        <fullName evidence="3">IPT/TIG domain-containing protein</fullName>
    </recommendedName>
</protein>
<name>A0AAU7ZHG6_9BACT</name>
<reference evidence="2" key="1">
    <citation type="submission" date="2023-08" db="EMBL/GenBank/DDBJ databases">
        <authorList>
            <person name="Messyasz A."/>
            <person name="Mannisto M.K."/>
            <person name="Kerkhof L.J."/>
            <person name="Haggblom M."/>
        </authorList>
    </citation>
    <scope>NUCLEOTIDE SEQUENCE</scope>
    <source>
        <strain evidence="2">M8UP23</strain>
    </source>
</reference>
<dbReference type="EMBL" id="CP132932">
    <property type="protein sequence ID" value="XCB28247.1"/>
    <property type="molecule type" value="Genomic_DNA"/>
</dbReference>